<dbReference type="Pfam" id="PF11951">
    <property type="entry name" value="Fungal_trans_2"/>
    <property type="match status" value="1"/>
</dbReference>
<reference evidence="7 8" key="1">
    <citation type="submission" date="2019-04" db="EMBL/GenBank/DDBJ databases">
        <authorList>
            <consortium name="DOE Joint Genome Institute"/>
            <person name="Mondo S."/>
            <person name="Kjaerbolling I."/>
            <person name="Vesth T."/>
            <person name="Frisvad J.C."/>
            <person name="Nybo J.L."/>
            <person name="Theobald S."/>
            <person name="Kildgaard S."/>
            <person name="Isbrandt T."/>
            <person name="Kuo A."/>
            <person name="Sato A."/>
            <person name="Lyhne E.K."/>
            <person name="Kogle M.E."/>
            <person name="Wiebenga A."/>
            <person name="Kun R.S."/>
            <person name="Lubbers R.J."/>
            <person name="Makela M.R."/>
            <person name="Barry K."/>
            <person name="Chovatia M."/>
            <person name="Clum A."/>
            <person name="Daum C."/>
            <person name="Haridas S."/>
            <person name="He G."/>
            <person name="LaButti K."/>
            <person name="Lipzen A."/>
            <person name="Riley R."/>
            <person name="Salamov A."/>
            <person name="Simmons B.A."/>
            <person name="Magnuson J.K."/>
            <person name="Henrissat B."/>
            <person name="Mortensen U.H."/>
            <person name="Larsen T.O."/>
            <person name="Devries R.P."/>
            <person name="Grigoriev I.V."/>
            <person name="Machida M."/>
            <person name="Baker S.E."/>
            <person name="Andersen M.R."/>
            <person name="Cantor M.N."/>
            <person name="Hua S.X."/>
        </authorList>
    </citation>
    <scope>NUCLEOTIDE SEQUENCE [LARGE SCALE GENOMIC DNA]</scope>
    <source>
        <strain evidence="7 8">CBS 117616</strain>
    </source>
</reference>
<keyword evidence="5" id="KW-0812">Transmembrane</keyword>
<dbReference type="PROSITE" id="PS50048">
    <property type="entry name" value="ZN2_CY6_FUNGAL_2"/>
    <property type="match status" value="1"/>
</dbReference>
<dbReference type="Pfam" id="PF00172">
    <property type="entry name" value="Zn_clus"/>
    <property type="match status" value="1"/>
</dbReference>
<gene>
    <name evidence="7" type="ORF">BDV36DRAFT_115524</name>
</gene>
<evidence type="ECO:0000313" key="7">
    <source>
        <dbReference type="EMBL" id="KAE8420283.1"/>
    </source>
</evidence>
<dbReference type="Gene3D" id="4.10.240.10">
    <property type="entry name" value="Zn(2)-C6 fungal-type DNA-binding domain"/>
    <property type="match status" value="1"/>
</dbReference>
<sequence>MHLLTYPRRSHKKSRHGCMPCKRSHVKCDEGQPSCSLCVKRGLECIYICPEPPRKALSDATGDDKTPQQGTSCTPGLSRVPRLQEMRLLHHFSVITAPSLACDDVDLRFWQFELPQIATADDYVMEGLLAVAALHLAFLEADKLSYWAQIALIYQTRASAGLRNDLVSNSQSHVAKFAGSALILLLITAYPGICRDGYPIDPLNEVVTIRSALKGCAMVFSDIYEKQQKTSIDFWLRREGSTVSKEPQESDAYLVHLHQEIMERLLEVQNAIDNCHIQYRQVYRETYDLTLKALRTWPAEVDSVTWPIWISDSFLDLLEQGDWIARIIFLFYGLNLFLGSRKWFRMGAGRRLVLGVLEPIGTDIPPQWEEMVHWMKQVVNI</sequence>
<organism evidence="7 8">
    <name type="scientific">Aspergillus pseudocaelatus</name>
    <dbReference type="NCBI Taxonomy" id="1825620"/>
    <lineage>
        <taxon>Eukaryota</taxon>
        <taxon>Fungi</taxon>
        <taxon>Dikarya</taxon>
        <taxon>Ascomycota</taxon>
        <taxon>Pezizomycotina</taxon>
        <taxon>Eurotiomycetes</taxon>
        <taxon>Eurotiomycetidae</taxon>
        <taxon>Eurotiales</taxon>
        <taxon>Aspergillaceae</taxon>
        <taxon>Aspergillus</taxon>
        <taxon>Aspergillus subgen. Circumdati</taxon>
    </lineage>
</organism>
<dbReference type="InterPro" id="IPR021858">
    <property type="entry name" value="Fun_TF"/>
</dbReference>
<evidence type="ECO:0000256" key="4">
    <source>
        <dbReference type="ARBA" id="ARBA00023242"/>
    </source>
</evidence>
<dbReference type="PANTHER" id="PTHR47784">
    <property type="entry name" value="STEROL UPTAKE CONTROL PROTEIN 2"/>
    <property type="match status" value="1"/>
</dbReference>
<dbReference type="EMBL" id="ML735710">
    <property type="protein sequence ID" value="KAE8420283.1"/>
    <property type="molecule type" value="Genomic_DNA"/>
</dbReference>
<dbReference type="SMART" id="SM00066">
    <property type="entry name" value="GAL4"/>
    <property type="match status" value="1"/>
</dbReference>
<keyword evidence="1" id="KW-0805">Transcription regulation</keyword>
<evidence type="ECO:0000256" key="5">
    <source>
        <dbReference type="SAM" id="Phobius"/>
    </source>
</evidence>
<evidence type="ECO:0000256" key="2">
    <source>
        <dbReference type="ARBA" id="ARBA00023125"/>
    </source>
</evidence>
<evidence type="ECO:0000256" key="1">
    <source>
        <dbReference type="ARBA" id="ARBA00023015"/>
    </source>
</evidence>
<dbReference type="PROSITE" id="PS00463">
    <property type="entry name" value="ZN2_CY6_FUNGAL_1"/>
    <property type="match status" value="1"/>
</dbReference>
<evidence type="ECO:0000256" key="3">
    <source>
        <dbReference type="ARBA" id="ARBA00023163"/>
    </source>
</evidence>
<name>A0ABQ6WT61_9EURO</name>
<dbReference type="Proteomes" id="UP000325395">
    <property type="component" value="Unassembled WGS sequence"/>
</dbReference>
<accession>A0ABQ6WT61</accession>
<dbReference type="InterPro" id="IPR053157">
    <property type="entry name" value="Sterol_Uptake_Regulator"/>
</dbReference>
<evidence type="ECO:0000313" key="8">
    <source>
        <dbReference type="Proteomes" id="UP000325395"/>
    </source>
</evidence>
<proteinExistence type="predicted"/>
<keyword evidence="8" id="KW-1185">Reference proteome</keyword>
<keyword evidence="5" id="KW-1133">Transmembrane helix</keyword>
<dbReference type="PANTHER" id="PTHR47784:SF14">
    <property type="entry name" value="ZN(II)2CYS6 TRANSCRIPTION FACTOR (EUROFUNG)"/>
    <property type="match status" value="1"/>
</dbReference>
<dbReference type="InterPro" id="IPR036864">
    <property type="entry name" value="Zn2-C6_fun-type_DNA-bd_sf"/>
</dbReference>
<dbReference type="SUPFAM" id="SSF57701">
    <property type="entry name" value="Zn2/Cys6 DNA-binding domain"/>
    <property type="match status" value="1"/>
</dbReference>
<dbReference type="CDD" id="cd00067">
    <property type="entry name" value="GAL4"/>
    <property type="match status" value="1"/>
</dbReference>
<dbReference type="InterPro" id="IPR001138">
    <property type="entry name" value="Zn2Cys6_DnaBD"/>
</dbReference>
<feature type="domain" description="Zn(2)-C6 fungal-type" evidence="6">
    <location>
        <begin position="17"/>
        <end position="47"/>
    </location>
</feature>
<protein>
    <recommendedName>
        <fullName evidence="6">Zn(2)-C6 fungal-type domain-containing protein</fullName>
    </recommendedName>
</protein>
<keyword evidence="4" id="KW-0539">Nucleus</keyword>
<evidence type="ECO:0000259" key="6">
    <source>
        <dbReference type="PROSITE" id="PS50048"/>
    </source>
</evidence>
<feature type="transmembrane region" description="Helical" evidence="5">
    <location>
        <begin position="323"/>
        <end position="344"/>
    </location>
</feature>
<keyword evidence="2" id="KW-0238">DNA-binding</keyword>
<keyword evidence="3" id="KW-0804">Transcription</keyword>
<dbReference type="PRINTS" id="PR00755">
    <property type="entry name" value="AFLATOXINBRP"/>
</dbReference>
<keyword evidence="5" id="KW-0472">Membrane</keyword>